<dbReference type="InterPro" id="IPR009739">
    <property type="entry name" value="LprI-like_N"/>
</dbReference>
<reference evidence="4 5" key="1">
    <citation type="submission" date="2016-10" db="EMBL/GenBank/DDBJ databases">
        <authorList>
            <person name="de Groot N.N."/>
        </authorList>
    </citation>
    <scope>NUCLEOTIDE SEQUENCE [LARGE SCALE GENOMIC DNA]</scope>
    <source>
        <strain evidence="4 5">ATCC 35022</strain>
    </source>
</reference>
<dbReference type="InterPro" id="IPR052755">
    <property type="entry name" value="Lysozyme_Inhibitor_LprI"/>
</dbReference>
<evidence type="ECO:0000259" key="2">
    <source>
        <dbReference type="Pfam" id="PF07007"/>
    </source>
</evidence>
<dbReference type="EMBL" id="FMXQ01000010">
    <property type="protein sequence ID" value="SDB53523.1"/>
    <property type="molecule type" value="Genomic_DNA"/>
</dbReference>
<feature type="domain" description="DUF3298" evidence="3">
    <location>
        <begin position="147"/>
        <end position="223"/>
    </location>
</feature>
<dbReference type="Gene3D" id="3.30.565.40">
    <property type="entry name" value="Fervidobacterium nodosum Rt17-B1 like"/>
    <property type="match status" value="1"/>
</dbReference>
<accession>A0A1G6E7Y4</accession>
<dbReference type="PANTHER" id="PTHR37549:SF1">
    <property type="entry name" value="LIPOPROTEIN LPRI"/>
    <property type="match status" value="1"/>
</dbReference>
<keyword evidence="5" id="KW-1185">Reference proteome</keyword>
<evidence type="ECO:0008006" key="6">
    <source>
        <dbReference type="Google" id="ProtNLM"/>
    </source>
</evidence>
<dbReference type="AlphaFoldDB" id="A0A1G6E7Y4"/>
<dbReference type="STRING" id="665467.SAMN02982931_04243"/>
<dbReference type="InterPro" id="IPR037126">
    <property type="entry name" value="PdaC/RsiV-like_sf"/>
</dbReference>
<evidence type="ECO:0000256" key="1">
    <source>
        <dbReference type="SAM" id="SignalP"/>
    </source>
</evidence>
<feature type="domain" description="Lysozyme inhibitor LprI-like N-terminal" evidence="2">
    <location>
        <begin position="243"/>
        <end position="317"/>
    </location>
</feature>
<sequence>MSVFPKRTGAIIAASAGAALMMTSGAAGAPLHVETVSIERSTKNYDVNVHYPRTGLATVDRPMQEWATGLADEFVKQAEEDFASFGDDPPFGSYSLDLSFGVARNDETAFVVGFDEGIYTGGAHPNQDIETFNYLMPDGWRVFLPEIFDPLAVERISELAIADLKRQWGGDSLSDDDWLKSGAGPDWDNFRDFMLLPNSLVIRFPPYQVAAYAAGPQAVELPLAELKGLMRRDWRTPVPSFDCARAGTATETAICSDVVVARLDRDMSDAYRRALRYADDGKQTAVRDAQRAWINVRNACGSSLLCLTSAYDERLKALSGG</sequence>
<dbReference type="Pfam" id="PF11738">
    <property type="entry name" value="DUF3298"/>
    <property type="match status" value="1"/>
</dbReference>
<dbReference type="InterPro" id="IPR021729">
    <property type="entry name" value="DUF3298"/>
</dbReference>
<feature type="signal peptide" evidence="1">
    <location>
        <begin position="1"/>
        <end position="29"/>
    </location>
</feature>
<dbReference type="Pfam" id="PF07007">
    <property type="entry name" value="LprI"/>
    <property type="match status" value="1"/>
</dbReference>
<gene>
    <name evidence="4" type="ORF">SAMN02982931_04243</name>
</gene>
<evidence type="ECO:0000313" key="4">
    <source>
        <dbReference type="EMBL" id="SDB53523.1"/>
    </source>
</evidence>
<evidence type="ECO:0000259" key="3">
    <source>
        <dbReference type="Pfam" id="PF11738"/>
    </source>
</evidence>
<feature type="chain" id="PRO_5011717991" description="Lysozyme inhibitor LprI N-terminal domain-containing protein" evidence="1">
    <location>
        <begin position="30"/>
        <end position="321"/>
    </location>
</feature>
<dbReference type="Proteomes" id="UP000199071">
    <property type="component" value="Unassembled WGS sequence"/>
</dbReference>
<dbReference type="PANTHER" id="PTHR37549">
    <property type="entry name" value="LIPOPROTEIN LPRI"/>
    <property type="match status" value="1"/>
</dbReference>
<evidence type="ECO:0000313" key="5">
    <source>
        <dbReference type="Proteomes" id="UP000199071"/>
    </source>
</evidence>
<dbReference type="GO" id="GO:0005576">
    <property type="term" value="C:extracellular region"/>
    <property type="evidence" value="ECO:0007669"/>
    <property type="project" value="TreeGrafter"/>
</dbReference>
<dbReference type="Gene3D" id="3.90.640.20">
    <property type="entry name" value="Heat-shock cognate protein, ATPase"/>
    <property type="match status" value="1"/>
</dbReference>
<dbReference type="RefSeq" id="WP_175478564.1">
    <property type="nucleotide sequence ID" value="NZ_FMXQ01000010.1"/>
</dbReference>
<protein>
    <recommendedName>
        <fullName evidence="6">Lysozyme inhibitor LprI N-terminal domain-containing protein</fullName>
    </recommendedName>
</protein>
<name>A0A1G6E7Y4_9HYPH</name>
<proteinExistence type="predicted"/>
<organism evidence="4 5">
    <name type="scientific">Bauldia litoralis</name>
    <dbReference type="NCBI Taxonomy" id="665467"/>
    <lineage>
        <taxon>Bacteria</taxon>
        <taxon>Pseudomonadati</taxon>
        <taxon>Pseudomonadota</taxon>
        <taxon>Alphaproteobacteria</taxon>
        <taxon>Hyphomicrobiales</taxon>
        <taxon>Kaistiaceae</taxon>
        <taxon>Bauldia</taxon>
    </lineage>
</organism>
<keyword evidence="1" id="KW-0732">Signal</keyword>
<dbReference type="Gene3D" id="1.20.1270.180">
    <property type="match status" value="1"/>
</dbReference>